<dbReference type="Gene3D" id="3.30.70.1790">
    <property type="entry name" value="RepB DNA-primase, N-terminal domain"/>
    <property type="match status" value="1"/>
</dbReference>
<dbReference type="AlphaFoldDB" id="A0A2D2C0C8"/>
<dbReference type="InterPro" id="IPR045455">
    <property type="entry name" value="NrS-1_pol-like_helicase"/>
</dbReference>
<dbReference type="Gene3D" id="3.40.50.300">
    <property type="entry name" value="P-loop containing nucleotide triphosphate hydrolases"/>
    <property type="match status" value="1"/>
</dbReference>
<dbReference type="GO" id="GO:0016787">
    <property type="term" value="F:hydrolase activity"/>
    <property type="evidence" value="ECO:0007669"/>
    <property type="project" value="UniProtKB-KW"/>
</dbReference>
<dbReference type="InterPro" id="IPR014818">
    <property type="entry name" value="Phage/plasmid_primase_P4_C"/>
</dbReference>
<evidence type="ECO:0000313" key="6">
    <source>
        <dbReference type="EMBL" id="ATQ55954.1"/>
    </source>
</evidence>
<dbReference type="SUPFAM" id="SSF52540">
    <property type="entry name" value="P-loop containing nucleoside triphosphate hydrolases"/>
    <property type="match status" value="1"/>
</dbReference>
<evidence type="ECO:0000256" key="4">
    <source>
        <dbReference type="SAM" id="MobiDB-lite"/>
    </source>
</evidence>
<dbReference type="InterPro" id="IPR051620">
    <property type="entry name" value="ORF904-like_C"/>
</dbReference>
<dbReference type="InterPro" id="IPR006500">
    <property type="entry name" value="Helicase_put_C_phage/plasmid"/>
</dbReference>
<dbReference type="InterPro" id="IPR027417">
    <property type="entry name" value="P-loop_NTPase"/>
</dbReference>
<dbReference type="InterPro" id="IPR014015">
    <property type="entry name" value="Helicase_SF3_DNA-vir"/>
</dbReference>
<accession>A0A2D2C0C8</accession>
<keyword evidence="1" id="KW-0547">Nucleotide-binding</keyword>
<feature type="domain" description="SF3 helicase" evidence="5">
    <location>
        <begin position="596"/>
        <end position="750"/>
    </location>
</feature>
<evidence type="ECO:0000256" key="1">
    <source>
        <dbReference type="ARBA" id="ARBA00022741"/>
    </source>
</evidence>
<proteinExistence type="predicted"/>
<dbReference type="PANTHER" id="PTHR35372:SF2">
    <property type="entry name" value="SF3 HELICASE DOMAIN-CONTAINING PROTEIN"/>
    <property type="match status" value="1"/>
</dbReference>
<organism evidence="6 7">
    <name type="scientific">Paracoccus yeei</name>
    <dbReference type="NCBI Taxonomy" id="147645"/>
    <lineage>
        <taxon>Bacteria</taxon>
        <taxon>Pseudomonadati</taxon>
        <taxon>Pseudomonadota</taxon>
        <taxon>Alphaproteobacteria</taxon>
        <taxon>Rhodobacterales</taxon>
        <taxon>Paracoccaceae</taxon>
        <taxon>Paracoccus</taxon>
    </lineage>
</organism>
<feature type="compositionally biased region" description="Low complexity" evidence="4">
    <location>
        <begin position="873"/>
        <end position="884"/>
    </location>
</feature>
<dbReference type="Proteomes" id="UP000229314">
    <property type="component" value="Chromosome"/>
</dbReference>
<dbReference type="Pfam" id="PF19263">
    <property type="entry name" value="DUF5906"/>
    <property type="match status" value="1"/>
</dbReference>
<dbReference type="NCBIfam" id="TIGR01613">
    <property type="entry name" value="primase_Cterm"/>
    <property type="match status" value="1"/>
</dbReference>
<dbReference type="PANTHER" id="PTHR35372">
    <property type="entry name" value="ATP BINDING PROTEIN-RELATED"/>
    <property type="match status" value="1"/>
</dbReference>
<evidence type="ECO:0000256" key="3">
    <source>
        <dbReference type="ARBA" id="ARBA00022840"/>
    </source>
</evidence>
<dbReference type="PROSITE" id="PS51206">
    <property type="entry name" value="SF3_HELICASE_1"/>
    <property type="match status" value="1"/>
</dbReference>
<dbReference type="InterPro" id="IPR039459">
    <property type="entry name" value="RepB-like_DNA_primase_dom"/>
</dbReference>
<dbReference type="GO" id="GO:0005524">
    <property type="term" value="F:ATP binding"/>
    <property type="evidence" value="ECO:0007669"/>
    <property type="project" value="UniProtKB-KW"/>
</dbReference>
<evidence type="ECO:0000313" key="7">
    <source>
        <dbReference type="Proteomes" id="UP000229314"/>
    </source>
</evidence>
<name>A0A2D2C0C8_9RHOB</name>
<dbReference type="EMBL" id="CP024422">
    <property type="protein sequence ID" value="ATQ55954.1"/>
    <property type="molecule type" value="Genomic_DNA"/>
</dbReference>
<protein>
    <recommendedName>
        <fullName evidence="5">SF3 helicase domain-containing protein</fullName>
    </recommendedName>
</protein>
<evidence type="ECO:0000259" key="5">
    <source>
        <dbReference type="PROSITE" id="PS51206"/>
    </source>
</evidence>
<dbReference type="Pfam" id="PF16793">
    <property type="entry name" value="RepB_primase"/>
    <property type="match status" value="1"/>
</dbReference>
<reference evidence="6 7" key="1">
    <citation type="submission" date="2017-10" db="EMBL/GenBank/DDBJ databases">
        <title>Complete genome sequence of Paracoccus yeei TT13 isolated from human skin.</title>
        <authorList>
            <person name="Lee K."/>
            <person name="Lim J.Y."/>
            <person name="Hwang I."/>
        </authorList>
    </citation>
    <scope>NUCLEOTIDE SEQUENCE [LARGE SCALE GENOMIC DNA]</scope>
    <source>
        <strain evidence="6 7">TT13</strain>
    </source>
</reference>
<keyword evidence="3" id="KW-0067">ATP-binding</keyword>
<feature type="region of interest" description="Disordered" evidence="4">
    <location>
        <begin position="871"/>
        <end position="898"/>
    </location>
</feature>
<keyword evidence="2" id="KW-0378">Hydrolase</keyword>
<gene>
    <name evidence="6" type="ORF">PYTT13_09085</name>
</gene>
<dbReference type="Pfam" id="PF08706">
    <property type="entry name" value="D5_N"/>
    <property type="match status" value="1"/>
</dbReference>
<sequence length="898" mass="100458">MGRMPLNRNTAIDWMIARFIKRFAPLSLSTDSMVFKMTTQIQSPALGEQDRYDLAQAWAAALGGGVFNWRFIHDRDKATPAIKRRGTLEQVWPEACQWNNAGYGIFATVNVMDGIGYTPDGQPIPGAHGDKLEHVIAIRAQVADLDDLNAMQNLERAAAHDPAPWFAVQTSPGKAHVYWPVLLGTVDAFKPLQRKIVPWFGSDKAVIDATRVLRVPGFYHLKGEPHLVTCWQLPGWGKPILQADLAASLAHVTAIDHDGGTRHPLGDPALAGPSREWVRYAIETMPIDGMDHASFISFLTAFKQAGWTLFDADELREMFLQWCKRFGADSKGDDYNLKHWDSITETELGWKSLLRQNPNLNGAFTFHGVQHVPAQLDNVPLIEQVKTAAFSVSDPEGGKRLIPTIATLSEPEQEIVLRIIAGNTGTTIGVWKRTLKDWKHSELGGGGDKDHSIIAEHVLIEIGPENLIRQGKDFWKYNGSGLWSKVDDAQIRKVTQRVLKAGGHPVTQAKTTSIANVLGDMIHVENHKFNAAPKGTVSCRNGELSCTQGMWFLNNHKREHYRTSQIPVSYDYSAPEPVQTLKYLRECFRDDDDAEQKVEMLFALAGYALMDHADHAKFLILRGNGRNGKSVWMHILESLVGEENTANVQPSEFNNRFQLGELDNKLLNIVDDLPKKALLPDGVIKAIVSGGKITGEHKLRDPFSVSFRCFLTIGANYDLPTVDDSTAMMERAVIIEWNRTFRADERDDTLRHRLVAEELPGILKRALDAYGRALLNGFPHVPSSDRAKEKWLGRINPVRRFVDQEYEHVPGAKMPFKHLWDAFQHWEREERSKPIGRTRFAESLASIPGVEKRNSAPDANQVMVFGLQRRGDVGPVPGQQPMPGTVISFPMPGQLPPR</sequence>
<evidence type="ECO:0000256" key="2">
    <source>
        <dbReference type="ARBA" id="ARBA00022801"/>
    </source>
</evidence>